<feature type="transmembrane region" description="Helical" evidence="6">
    <location>
        <begin position="12"/>
        <end position="33"/>
    </location>
</feature>
<keyword evidence="6" id="KW-1133">Transmembrane helix</keyword>
<feature type="domain" description="Phospholipid/glycerol acyltransferase" evidence="7">
    <location>
        <begin position="104"/>
        <end position="219"/>
    </location>
</feature>
<comment type="domain">
    <text evidence="5">The HXXXXD motif is essential for acyltransferase activity and may constitute the binding site for the phosphate moiety of the glycerol-3-phosphate.</text>
</comment>
<keyword evidence="3 5" id="KW-0808">Transferase</keyword>
<dbReference type="CDD" id="cd07989">
    <property type="entry name" value="LPLAT_AGPAT-like"/>
    <property type="match status" value="1"/>
</dbReference>
<dbReference type="EMBL" id="CATQJL010000326">
    <property type="protein sequence ID" value="CAJ0609013.1"/>
    <property type="molecule type" value="Genomic_DNA"/>
</dbReference>
<feature type="transmembrane region" description="Helical" evidence="6">
    <location>
        <begin position="45"/>
        <end position="66"/>
    </location>
</feature>
<keyword evidence="5" id="KW-0594">Phospholipid biosynthesis</keyword>
<keyword evidence="6" id="KW-0472">Membrane</keyword>
<evidence type="ECO:0000256" key="1">
    <source>
        <dbReference type="ARBA" id="ARBA00004728"/>
    </source>
</evidence>
<keyword evidence="5" id="KW-1208">Phospholipid metabolism</keyword>
<dbReference type="InterPro" id="IPR002123">
    <property type="entry name" value="Plipid/glycerol_acylTrfase"/>
</dbReference>
<evidence type="ECO:0000256" key="2">
    <source>
        <dbReference type="ARBA" id="ARBA00008655"/>
    </source>
</evidence>
<protein>
    <recommendedName>
        <fullName evidence="5">1-acyl-sn-glycerol-3-phosphate acyltransferase</fullName>
        <ecNumber evidence="5">2.3.1.51</ecNumber>
    </recommendedName>
</protein>
<dbReference type="NCBIfam" id="TIGR00530">
    <property type="entry name" value="AGP_acyltrn"/>
    <property type="match status" value="1"/>
</dbReference>
<dbReference type="PANTHER" id="PTHR10434:SF10">
    <property type="entry name" value="1-ACYL-SN-GLYCEROL-3-PHOSPHATE ACYLTRANSFERASE ACL-1-RELATED"/>
    <property type="match status" value="1"/>
</dbReference>
<accession>A0AA36HEB3</accession>
<comment type="caution">
    <text evidence="8">The sequence shown here is derived from an EMBL/GenBank/DDBJ whole genome shotgun (WGS) entry which is preliminary data.</text>
</comment>
<dbReference type="InterPro" id="IPR004552">
    <property type="entry name" value="AGP_acyltrans"/>
</dbReference>
<dbReference type="AlphaFoldDB" id="A0AA36HEB3"/>
<gene>
    <name evidence="8" type="ORF">CYNAS_LOCUS20996</name>
</gene>
<comment type="catalytic activity">
    <reaction evidence="5">
        <text>a 1-acyl-sn-glycero-3-phosphate + an acyl-CoA = a 1,2-diacyl-sn-glycero-3-phosphate + CoA</text>
        <dbReference type="Rhea" id="RHEA:19709"/>
        <dbReference type="ChEBI" id="CHEBI:57287"/>
        <dbReference type="ChEBI" id="CHEBI:57970"/>
        <dbReference type="ChEBI" id="CHEBI:58342"/>
        <dbReference type="ChEBI" id="CHEBI:58608"/>
        <dbReference type="EC" id="2.3.1.51"/>
    </reaction>
</comment>
<name>A0AA36HEB3_CYLNA</name>
<evidence type="ECO:0000256" key="6">
    <source>
        <dbReference type="SAM" id="Phobius"/>
    </source>
</evidence>
<keyword evidence="9" id="KW-1185">Reference proteome</keyword>
<evidence type="ECO:0000313" key="9">
    <source>
        <dbReference type="Proteomes" id="UP001176961"/>
    </source>
</evidence>
<dbReference type="GO" id="GO:0016020">
    <property type="term" value="C:membrane"/>
    <property type="evidence" value="ECO:0007669"/>
    <property type="project" value="InterPro"/>
</dbReference>
<evidence type="ECO:0000256" key="3">
    <source>
        <dbReference type="ARBA" id="ARBA00022679"/>
    </source>
</evidence>
<dbReference type="SUPFAM" id="SSF69593">
    <property type="entry name" value="Glycerol-3-phosphate (1)-acyltransferase"/>
    <property type="match status" value="1"/>
</dbReference>
<evidence type="ECO:0000256" key="4">
    <source>
        <dbReference type="ARBA" id="ARBA00023315"/>
    </source>
</evidence>
<dbReference type="GO" id="GO:0003841">
    <property type="term" value="F:1-acylglycerol-3-phosphate O-acyltransferase activity"/>
    <property type="evidence" value="ECO:0007669"/>
    <property type="project" value="UniProtKB-UniRule"/>
</dbReference>
<keyword evidence="5" id="KW-0444">Lipid biosynthesis</keyword>
<dbReference type="PANTHER" id="PTHR10434">
    <property type="entry name" value="1-ACYL-SN-GLYCEROL-3-PHOSPHATE ACYLTRANSFERASE"/>
    <property type="match status" value="1"/>
</dbReference>
<keyword evidence="5" id="KW-0443">Lipid metabolism</keyword>
<evidence type="ECO:0000256" key="5">
    <source>
        <dbReference type="RuleBase" id="RU361267"/>
    </source>
</evidence>
<dbReference type="GO" id="GO:0005783">
    <property type="term" value="C:endoplasmic reticulum"/>
    <property type="evidence" value="ECO:0007669"/>
    <property type="project" value="TreeGrafter"/>
</dbReference>
<keyword evidence="6" id="KW-0812">Transmembrane</keyword>
<evidence type="ECO:0000313" key="8">
    <source>
        <dbReference type="EMBL" id="CAJ0609013.1"/>
    </source>
</evidence>
<dbReference type="SMART" id="SM00563">
    <property type="entry name" value="PlsC"/>
    <property type="match status" value="1"/>
</dbReference>
<sequence>MKIHSMSSDDDGCFGCYLLAATGLFGLLALLVVLSSRIRFYVKMVAYVSCIVFAGTIGGIISIPFGRTTNNHFRMFAIFQWFCSFLRLKFTLRNKQNLESDEPFIIIANHQSALDVLGMSYCWPKNCVVMAKSSLKFLPGFNLCAYMCNSIWIDRFSKEKAHKAVDKTLEAIKNYKRKVWIYPEGTRNSGKTFLPFKKGAFILALEAKVPVVCCVFSSHSFFYDAAEQRLDPGECIAEILPPVDPSGFESVDDLSNHCRNLMMAKHEELNKEIRQNISKKTN</sequence>
<proteinExistence type="inferred from homology"/>
<evidence type="ECO:0000259" key="7">
    <source>
        <dbReference type="SMART" id="SM00563"/>
    </source>
</evidence>
<dbReference type="EC" id="2.3.1.51" evidence="5"/>
<comment type="similarity">
    <text evidence="2 5">Belongs to the 1-acyl-sn-glycerol-3-phosphate acyltransferase family.</text>
</comment>
<dbReference type="Proteomes" id="UP001176961">
    <property type="component" value="Unassembled WGS sequence"/>
</dbReference>
<dbReference type="Pfam" id="PF01553">
    <property type="entry name" value="Acyltransferase"/>
    <property type="match status" value="1"/>
</dbReference>
<dbReference type="GO" id="GO:0006654">
    <property type="term" value="P:phosphatidic acid biosynthetic process"/>
    <property type="evidence" value="ECO:0007669"/>
    <property type="project" value="TreeGrafter"/>
</dbReference>
<reference evidence="8" key="1">
    <citation type="submission" date="2023-07" db="EMBL/GenBank/DDBJ databases">
        <authorList>
            <consortium name="CYATHOMIX"/>
        </authorList>
    </citation>
    <scope>NUCLEOTIDE SEQUENCE</scope>
    <source>
        <strain evidence="8">N/A</strain>
    </source>
</reference>
<comment type="pathway">
    <text evidence="1">Phospholipid metabolism; CDP-diacylglycerol biosynthesis; CDP-diacylglycerol from sn-glycerol 3-phosphate: step 2/3.</text>
</comment>
<keyword evidence="4 5" id="KW-0012">Acyltransferase</keyword>
<organism evidence="8 9">
    <name type="scientific">Cylicocyclus nassatus</name>
    <name type="common">Nematode worm</name>
    <dbReference type="NCBI Taxonomy" id="53992"/>
    <lineage>
        <taxon>Eukaryota</taxon>
        <taxon>Metazoa</taxon>
        <taxon>Ecdysozoa</taxon>
        <taxon>Nematoda</taxon>
        <taxon>Chromadorea</taxon>
        <taxon>Rhabditida</taxon>
        <taxon>Rhabditina</taxon>
        <taxon>Rhabditomorpha</taxon>
        <taxon>Strongyloidea</taxon>
        <taxon>Strongylidae</taxon>
        <taxon>Cylicocyclus</taxon>
    </lineage>
</organism>